<dbReference type="InterPro" id="IPR013538">
    <property type="entry name" value="ASHA1/2-like_C"/>
</dbReference>
<evidence type="ECO:0000313" key="4">
    <source>
        <dbReference type="Proteomes" id="UP000198251"/>
    </source>
</evidence>
<protein>
    <submittedName>
        <fullName evidence="3">Uncharacterized conserved protein YndB, AHSA1/START domain</fullName>
    </submittedName>
</protein>
<evidence type="ECO:0000256" key="1">
    <source>
        <dbReference type="ARBA" id="ARBA00006817"/>
    </source>
</evidence>
<dbReference type="Gene3D" id="3.30.530.20">
    <property type="match status" value="1"/>
</dbReference>
<gene>
    <name evidence="3" type="ORF">GA0070610_5036</name>
</gene>
<organism evidence="3 4">
    <name type="scientific">Micromonospora echinofusca</name>
    <dbReference type="NCBI Taxonomy" id="47858"/>
    <lineage>
        <taxon>Bacteria</taxon>
        <taxon>Bacillati</taxon>
        <taxon>Actinomycetota</taxon>
        <taxon>Actinomycetes</taxon>
        <taxon>Micromonosporales</taxon>
        <taxon>Micromonosporaceae</taxon>
        <taxon>Micromonospora</taxon>
    </lineage>
</organism>
<dbReference type="InterPro" id="IPR023393">
    <property type="entry name" value="START-like_dom_sf"/>
</dbReference>
<evidence type="ECO:0000259" key="2">
    <source>
        <dbReference type="Pfam" id="PF08327"/>
    </source>
</evidence>
<feature type="domain" description="Activator of Hsp90 ATPase homologue 1/2-like C-terminal" evidence="2">
    <location>
        <begin position="15"/>
        <end position="133"/>
    </location>
</feature>
<dbReference type="Proteomes" id="UP000198251">
    <property type="component" value="Chromosome I"/>
</dbReference>
<dbReference type="CDD" id="cd07814">
    <property type="entry name" value="SRPBCC_CalC_Aha1-like"/>
    <property type="match status" value="1"/>
</dbReference>
<sequence>MGHHFELRKDVELAATPEQVWEAIATGPGIDSWFMGRSEVEPGEGGRTRLTLAGHVEEATITAWEPGKRLADRTEPAPDGTFMAMEYLIEGRERGSTTLRLVQSGVLGDNWETEYEAMAVGWDMYLGTLAAYLTHFSGRTAAPVSAFRPSVGGADRAWTAVTDAFGVAGPLAEGDRVRFTVAGLPPIEGVVDLAGLPTYVGVRTPDALYRFLHSSAERGDALVLGHHVFAVGQDPAQAERAWQDWLDALPLG</sequence>
<dbReference type="AlphaFoldDB" id="A0A1C5GFW5"/>
<dbReference type="SUPFAM" id="SSF55961">
    <property type="entry name" value="Bet v1-like"/>
    <property type="match status" value="1"/>
</dbReference>
<accession>A0A1C5GFW5</accession>
<proteinExistence type="inferred from homology"/>
<dbReference type="Pfam" id="PF08327">
    <property type="entry name" value="AHSA1"/>
    <property type="match status" value="1"/>
</dbReference>
<comment type="similarity">
    <text evidence="1">Belongs to the AHA1 family.</text>
</comment>
<dbReference type="GeneID" id="95804711"/>
<name>A0A1C5GFW5_MICEH</name>
<keyword evidence="4" id="KW-1185">Reference proteome</keyword>
<evidence type="ECO:0000313" key="3">
    <source>
        <dbReference type="EMBL" id="SCG18685.1"/>
    </source>
</evidence>
<dbReference type="EMBL" id="LT607733">
    <property type="protein sequence ID" value="SCG18685.1"/>
    <property type="molecule type" value="Genomic_DNA"/>
</dbReference>
<dbReference type="RefSeq" id="WP_089002260.1">
    <property type="nucleotide sequence ID" value="NZ_JBFAAC010000003.1"/>
</dbReference>
<reference evidence="3 4" key="1">
    <citation type="submission" date="2016-06" db="EMBL/GenBank/DDBJ databases">
        <authorList>
            <person name="Kjaerup R.B."/>
            <person name="Dalgaard T.S."/>
            <person name="Juul-Madsen H.R."/>
        </authorList>
    </citation>
    <scope>NUCLEOTIDE SEQUENCE [LARGE SCALE GENOMIC DNA]</scope>
    <source>
        <strain evidence="3 4">DSM 43913</strain>
    </source>
</reference>